<dbReference type="Proteomes" id="UP000002786">
    <property type="component" value="Unassembled WGS sequence"/>
</dbReference>
<dbReference type="AlphaFoldDB" id="I4Z9G5"/>
<name>I4Z9G5_9BACT</name>
<sequence length="64" mass="7053">MIAKISATENLGGALGYNFKKVEKGEASILLAQGLYQNKEGTYTMEDVLADILTSSLKKYVFYN</sequence>
<evidence type="ECO:0000313" key="2">
    <source>
        <dbReference type="Proteomes" id="UP000002786"/>
    </source>
</evidence>
<accession>I4Z9G5</accession>
<proteinExistence type="predicted"/>
<gene>
    <name evidence="1" type="ORF">PrebiDRAFT_1133</name>
</gene>
<protein>
    <submittedName>
        <fullName evidence="1">Uncharacterized protein</fullName>
    </submittedName>
</protein>
<organism evidence="1 2">
    <name type="scientific">Prevotella bivia DSM 20514</name>
    <dbReference type="NCBI Taxonomy" id="868129"/>
    <lineage>
        <taxon>Bacteria</taxon>
        <taxon>Pseudomonadati</taxon>
        <taxon>Bacteroidota</taxon>
        <taxon>Bacteroidia</taxon>
        <taxon>Bacteroidales</taxon>
        <taxon>Prevotellaceae</taxon>
        <taxon>Prevotella</taxon>
    </lineage>
</organism>
<keyword evidence="2" id="KW-1185">Reference proteome</keyword>
<evidence type="ECO:0000313" key="1">
    <source>
        <dbReference type="EMBL" id="EIM32857.1"/>
    </source>
</evidence>
<dbReference type="EMBL" id="JH660660">
    <property type="protein sequence ID" value="EIM32857.1"/>
    <property type="molecule type" value="Genomic_DNA"/>
</dbReference>
<reference evidence="1 2" key="1">
    <citation type="submission" date="2012-02" db="EMBL/GenBank/DDBJ databases">
        <title>Improved High-Quality Draft genome of Prevotella bivia DSM 20514.</title>
        <authorList>
            <consortium name="US DOE Joint Genome Institute (JGI-PGF)"/>
            <person name="Lucas S."/>
            <person name="Copeland A."/>
            <person name="Lapidus A."/>
            <person name="Bruce D."/>
            <person name="Goodwin L."/>
            <person name="Pitluck S."/>
            <person name="Peters L."/>
            <person name="Mikhailova N."/>
            <person name="Munk A.C.C."/>
            <person name="Kyrpides N."/>
            <person name="Mavromatis K."/>
            <person name="Detter J.C."/>
            <person name="Han C."/>
            <person name="Land M."/>
            <person name="Hauser L."/>
            <person name="Markowitz V."/>
            <person name="Cheng J.-F."/>
            <person name="Hugenholtz P."/>
            <person name="Woyke T."/>
            <person name="Wu D."/>
            <person name="Gronow S."/>
            <person name="Wellnitz S."/>
            <person name="Brambilla E."/>
            <person name="Klenk H.-P."/>
            <person name="Eisen J.A."/>
        </authorList>
    </citation>
    <scope>NUCLEOTIDE SEQUENCE [LARGE SCALE GENOMIC DNA]</scope>
    <source>
        <strain evidence="1 2">DSM 20514</strain>
    </source>
</reference>
<dbReference type="HOGENOM" id="CLU_2864053_0_0_10"/>